<accession>A0A0D6B2G7</accession>
<dbReference type="Proteomes" id="UP000064912">
    <property type="component" value="Chromosome"/>
</dbReference>
<dbReference type="AlphaFoldDB" id="A0A0D6B2G7"/>
<dbReference type="PATRIC" id="fig|35806.4.peg.2107"/>
<dbReference type="KEGG" id="rsu:NHU_02046"/>
<name>A0A0D6B2G7_RHOSU</name>
<gene>
    <name evidence="1" type="ORF">NHU_02046</name>
</gene>
<organism evidence="1 2">
    <name type="scientific">Rhodovulum sulfidophilum</name>
    <name type="common">Rhodobacter sulfidophilus</name>
    <dbReference type="NCBI Taxonomy" id="35806"/>
    <lineage>
        <taxon>Bacteria</taxon>
        <taxon>Pseudomonadati</taxon>
        <taxon>Pseudomonadota</taxon>
        <taxon>Alphaproteobacteria</taxon>
        <taxon>Rhodobacterales</taxon>
        <taxon>Paracoccaceae</taxon>
        <taxon>Rhodovulum</taxon>
    </lineage>
</organism>
<proteinExistence type="predicted"/>
<protein>
    <submittedName>
        <fullName evidence="1">Uncharacterized protein</fullName>
    </submittedName>
</protein>
<sequence length="84" mass="8843">MMTARELAAALGRDNMSRVLGVGKTAVSNAVVRGGFPATWYFRMEKLCAERGLACPPSLFGMRGVLVASERTGSLSTDSEGTAC</sequence>
<evidence type="ECO:0000313" key="2">
    <source>
        <dbReference type="Proteomes" id="UP000064912"/>
    </source>
</evidence>
<reference evidence="1 2" key="1">
    <citation type="submission" date="2015-02" db="EMBL/GenBank/DDBJ databases">
        <title>Genome sequene of Rhodovulum sulfidophilum DSM 2351.</title>
        <authorList>
            <person name="Nagao N."/>
        </authorList>
    </citation>
    <scope>NUCLEOTIDE SEQUENCE [LARGE SCALE GENOMIC DNA]</scope>
    <source>
        <strain evidence="1 2">DSM 2351</strain>
    </source>
</reference>
<dbReference type="EMBL" id="AP014800">
    <property type="protein sequence ID" value="BAQ69201.1"/>
    <property type="molecule type" value="Genomic_DNA"/>
</dbReference>
<evidence type="ECO:0000313" key="1">
    <source>
        <dbReference type="EMBL" id="BAQ69201.1"/>
    </source>
</evidence>